<dbReference type="SUPFAM" id="SSF48452">
    <property type="entry name" value="TPR-like"/>
    <property type="match status" value="1"/>
</dbReference>
<dbReference type="InterPro" id="IPR001623">
    <property type="entry name" value="DnaJ_domain"/>
</dbReference>
<dbReference type="GO" id="GO:0034271">
    <property type="term" value="C:phosphatidylinositol 3-kinase complex, class III, type I"/>
    <property type="evidence" value="ECO:0007669"/>
    <property type="project" value="TreeGrafter"/>
</dbReference>
<dbReference type="PRINTS" id="PR00625">
    <property type="entry name" value="JDOMAIN"/>
</dbReference>
<sequence>MGYEGISLDAINTYVRSLAGSCVFSYILGIGDRHLENVMMKSQGHLFHIDFGFIFGADPKPFPPPFKLTKEMVEAMGGTKSEYYNKFETLACQAYNWLRKSAPMILNLLHLMVDAGIEGYTNDPQTVLAKVEERFRLDLTDEQAEQFFLQLISDSMNALFPVVADIMHDLRVKMRKELQQFVLLDDKLACKKLPPMDVITLNQDAIEKFFSNPIFQEDNMKNTPASLYNDLCHRITFRHDLNQVAVNRKAIELFVECYDMSLQLIIATHGILHNGKYEPIYMLKEIIEFIKCAQMYLFLGRFGKVKECCQQIKENANDIVKTLLIQTRQCEHTCVVCRKKLCLQEPQLLVTQSMIQEIDTVLKVAPASPEALYIKSTILLSAKCYEQLQIFLESLSFPLVASDMNLFLAFVHALNYNGHLEAALDLIKKIPLKNHTKITRNELDKLTTMHTLRAQALSLLHGGHYQAAVNEFTKCLALDAKNDKYNASVLYERAAAFLALNAHEKDSVHDLQECLRLEPEHSMATLRLLKAQLQLETSRMQHLLYKEQRATDKATKRDSSVGAYFRVNHLAPRDHLRYLREQAQKEDFRMPKVDSKATTTISELVDYYTIMGINANASSEEIKRTYHRLALQLHPVKSSSRW</sequence>
<dbReference type="InterPro" id="IPR036940">
    <property type="entry name" value="PI3/4_kinase_cat_sf"/>
</dbReference>
<dbReference type="SUPFAM" id="SSF56112">
    <property type="entry name" value="Protein kinase-like (PK-like)"/>
    <property type="match status" value="1"/>
</dbReference>
<evidence type="ECO:0000313" key="6">
    <source>
        <dbReference type="Proteomes" id="UP000243217"/>
    </source>
</evidence>
<dbReference type="InterPro" id="IPR015433">
    <property type="entry name" value="PI3/4_kinase"/>
</dbReference>
<dbReference type="STRING" id="74557.A0A1V9ZXH4"/>
<evidence type="ECO:0000259" key="4">
    <source>
        <dbReference type="PROSITE" id="PS50290"/>
    </source>
</evidence>
<accession>A0A1V9ZXH4</accession>
<dbReference type="CDD" id="cd06257">
    <property type="entry name" value="DnaJ"/>
    <property type="match status" value="1"/>
</dbReference>
<dbReference type="PANTHER" id="PTHR10048:SF7">
    <property type="entry name" value="PHOSPHATIDYLINOSITOL 3-KINASE CATALYTIC SUBUNIT TYPE 3"/>
    <property type="match status" value="1"/>
</dbReference>
<evidence type="ECO:0000259" key="3">
    <source>
        <dbReference type="PROSITE" id="PS50076"/>
    </source>
</evidence>
<dbReference type="InterPro" id="IPR018936">
    <property type="entry name" value="PI3/4_kinase_CS"/>
</dbReference>
<feature type="domain" description="J" evidence="3">
    <location>
        <begin position="606"/>
        <end position="642"/>
    </location>
</feature>
<dbReference type="SMART" id="SM00146">
    <property type="entry name" value="PI3Kc"/>
    <property type="match status" value="1"/>
</dbReference>
<dbReference type="InterPro" id="IPR000403">
    <property type="entry name" value="PI3/4_kinase_cat_dom"/>
</dbReference>
<dbReference type="Proteomes" id="UP000243217">
    <property type="component" value="Unassembled WGS sequence"/>
</dbReference>
<reference evidence="5 6" key="1">
    <citation type="journal article" date="2014" name="Genome Biol. Evol.">
        <title>The secreted proteins of Achlya hypogyna and Thraustotheca clavata identify the ancestral oomycete secretome and reveal gene acquisitions by horizontal gene transfer.</title>
        <authorList>
            <person name="Misner I."/>
            <person name="Blouin N."/>
            <person name="Leonard G."/>
            <person name="Richards T.A."/>
            <person name="Lane C.E."/>
        </authorList>
    </citation>
    <scope>NUCLEOTIDE SEQUENCE [LARGE SCALE GENOMIC DNA]</scope>
    <source>
        <strain evidence="5 6">ATCC 34112</strain>
    </source>
</reference>
<dbReference type="InterPro" id="IPR011009">
    <property type="entry name" value="Kinase-like_dom_sf"/>
</dbReference>
<dbReference type="InterPro" id="IPR011990">
    <property type="entry name" value="TPR-like_helical_dom_sf"/>
</dbReference>
<dbReference type="InterPro" id="IPR036869">
    <property type="entry name" value="J_dom_sf"/>
</dbReference>
<protein>
    <submittedName>
        <fullName evidence="5">Phosphatidyl inositol kinase (PIK-A)</fullName>
    </submittedName>
</protein>
<dbReference type="GO" id="GO:0034272">
    <property type="term" value="C:phosphatidylinositol 3-kinase complex, class III, type II"/>
    <property type="evidence" value="ECO:0007669"/>
    <property type="project" value="TreeGrafter"/>
</dbReference>
<comment type="caution">
    <text evidence="5">The sequence shown here is derived from an EMBL/GenBank/DDBJ whole genome shotgun (WGS) entry which is preliminary data.</text>
</comment>
<dbReference type="Gene3D" id="1.10.287.110">
    <property type="entry name" value="DnaJ domain"/>
    <property type="match status" value="1"/>
</dbReference>
<dbReference type="GO" id="GO:0005768">
    <property type="term" value="C:endosome"/>
    <property type="evidence" value="ECO:0007669"/>
    <property type="project" value="TreeGrafter"/>
</dbReference>
<gene>
    <name evidence="5" type="ORF">THRCLA_21340</name>
</gene>
<dbReference type="PROSITE" id="PS50076">
    <property type="entry name" value="DNAJ_2"/>
    <property type="match status" value="1"/>
</dbReference>
<dbReference type="PANTHER" id="PTHR10048">
    <property type="entry name" value="PHOSPHATIDYLINOSITOL KINASE"/>
    <property type="match status" value="1"/>
</dbReference>
<evidence type="ECO:0000256" key="1">
    <source>
        <dbReference type="ARBA" id="ARBA00022679"/>
    </source>
</evidence>
<keyword evidence="1" id="KW-0808">Transferase</keyword>
<dbReference type="Gene3D" id="1.25.40.10">
    <property type="entry name" value="Tetratricopeptide repeat domain"/>
    <property type="match status" value="1"/>
</dbReference>
<proteinExistence type="predicted"/>
<dbReference type="Pfam" id="PF00226">
    <property type="entry name" value="DnaJ"/>
    <property type="match status" value="1"/>
</dbReference>
<evidence type="ECO:0000313" key="5">
    <source>
        <dbReference type="EMBL" id="OQS02722.1"/>
    </source>
</evidence>
<feature type="domain" description="PI3K/PI4K catalytic" evidence="4">
    <location>
        <begin position="1"/>
        <end position="160"/>
    </location>
</feature>
<dbReference type="EMBL" id="JNBS01001088">
    <property type="protein sequence ID" value="OQS02722.1"/>
    <property type="molecule type" value="Genomic_DNA"/>
</dbReference>
<dbReference type="SUPFAM" id="SSF46565">
    <property type="entry name" value="Chaperone J-domain"/>
    <property type="match status" value="1"/>
</dbReference>
<dbReference type="GO" id="GO:0048015">
    <property type="term" value="P:phosphatidylinositol-mediated signaling"/>
    <property type="evidence" value="ECO:0007669"/>
    <property type="project" value="TreeGrafter"/>
</dbReference>
<dbReference type="Pfam" id="PF00454">
    <property type="entry name" value="PI3_PI4_kinase"/>
    <property type="match status" value="1"/>
</dbReference>
<dbReference type="GO" id="GO:0005777">
    <property type="term" value="C:peroxisome"/>
    <property type="evidence" value="ECO:0007669"/>
    <property type="project" value="TreeGrafter"/>
</dbReference>
<organism evidence="5 6">
    <name type="scientific">Thraustotheca clavata</name>
    <dbReference type="NCBI Taxonomy" id="74557"/>
    <lineage>
        <taxon>Eukaryota</taxon>
        <taxon>Sar</taxon>
        <taxon>Stramenopiles</taxon>
        <taxon>Oomycota</taxon>
        <taxon>Saprolegniomycetes</taxon>
        <taxon>Saprolegniales</taxon>
        <taxon>Achlyaceae</taxon>
        <taxon>Thraustotheca</taxon>
    </lineage>
</organism>
<dbReference type="GO" id="GO:0000045">
    <property type="term" value="P:autophagosome assembly"/>
    <property type="evidence" value="ECO:0007669"/>
    <property type="project" value="TreeGrafter"/>
</dbReference>
<dbReference type="OrthoDB" id="442087at2759"/>
<dbReference type="PROSITE" id="PS00916">
    <property type="entry name" value="PI3_4_KINASE_2"/>
    <property type="match status" value="1"/>
</dbReference>
<keyword evidence="2 5" id="KW-0418">Kinase</keyword>
<dbReference type="GO" id="GO:0016303">
    <property type="term" value="F:1-phosphatidylinositol-3-kinase activity"/>
    <property type="evidence" value="ECO:0007669"/>
    <property type="project" value="TreeGrafter"/>
</dbReference>
<evidence type="ECO:0000256" key="2">
    <source>
        <dbReference type="ARBA" id="ARBA00022777"/>
    </source>
</evidence>
<name>A0A1V9ZXH4_9STRA</name>
<dbReference type="AlphaFoldDB" id="A0A1V9ZXH4"/>
<dbReference type="Gene3D" id="1.10.1070.11">
    <property type="entry name" value="Phosphatidylinositol 3-/4-kinase, catalytic domain"/>
    <property type="match status" value="1"/>
</dbReference>
<keyword evidence="6" id="KW-1185">Reference proteome</keyword>
<dbReference type="PROSITE" id="PS50290">
    <property type="entry name" value="PI3_4_KINASE_3"/>
    <property type="match status" value="1"/>
</dbReference>
<dbReference type="GO" id="GO:0000407">
    <property type="term" value="C:phagophore assembly site"/>
    <property type="evidence" value="ECO:0007669"/>
    <property type="project" value="TreeGrafter"/>
</dbReference>
<dbReference type="GO" id="GO:0006897">
    <property type="term" value="P:endocytosis"/>
    <property type="evidence" value="ECO:0007669"/>
    <property type="project" value="TreeGrafter"/>
</dbReference>